<dbReference type="OrthoDB" id="10168941at2759"/>
<evidence type="ECO:0000313" key="2">
    <source>
        <dbReference type="EnsemblMetazoa" id="XP_038056691.1"/>
    </source>
</evidence>
<evidence type="ECO:0000256" key="1">
    <source>
        <dbReference type="SAM" id="SignalP"/>
    </source>
</evidence>
<sequence length="155" mass="17437">MSAWTSLVVLLVACALVPCHDARSIAYLQQGLQKIRAQNAKYMDAVAANNIDAILELYTDNCLYMPQNHPATIGKEGMRSHLGWVAYAEKIEYEIQYLDYLNTNTGEALEWKTITVYAKTGDVLFEGKTLIIWTFDSATNNFKVGLEMYNSNGKQ</sequence>
<feature type="chain" id="PRO_5037732703" description="SnoaL-like domain-containing protein" evidence="1">
    <location>
        <begin position="23"/>
        <end position="155"/>
    </location>
</feature>
<protein>
    <recommendedName>
        <fullName evidence="4">SnoaL-like domain-containing protein</fullName>
    </recommendedName>
</protein>
<keyword evidence="3" id="KW-1185">Reference proteome</keyword>
<dbReference type="Gene3D" id="3.10.450.50">
    <property type="match status" value="1"/>
</dbReference>
<accession>A0A914A040</accession>
<feature type="signal peptide" evidence="1">
    <location>
        <begin position="1"/>
        <end position="22"/>
    </location>
</feature>
<dbReference type="RefSeq" id="XP_038056691.1">
    <property type="nucleotide sequence ID" value="XM_038200763.1"/>
</dbReference>
<organism evidence="2 3">
    <name type="scientific">Patiria miniata</name>
    <name type="common">Bat star</name>
    <name type="synonym">Asterina miniata</name>
    <dbReference type="NCBI Taxonomy" id="46514"/>
    <lineage>
        <taxon>Eukaryota</taxon>
        <taxon>Metazoa</taxon>
        <taxon>Echinodermata</taxon>
        <taxon>Eleutherozoa</taxon>
        <taxon>Asterozoa</taxon>
        <taxon>Asteroidea</taxon>
        <taxon>Valvatacea</taxon>
        <taxon>Valvatida</taxon>
        <taxon>Asterinidae</taxon>
        <taxon>Patiria</taxon>
    </lineage>
</organism>
<proteinExistence type="predicted"/>
<reference evidence="2" key="1">
    <citation type="submission" date="2022-11" db="UniProtKB">
        <authorList>
            <consortium name="EnsemblMetazoa"/>
        </authorList>
    </citation>
    <scope>IDENTIFICATION</scope>
</reference>
<dbReference type="GeneID" id="119728501"/>
<dbReference type="InterPro" id="IPR032710">
    <property type="entry name" value="NTF2-like_dom_sf"/>
</dbReference>
<keyword evidence="1" id="KW-0732">Signal</keyword>
<dbReference type="Proteomes" id="UP000887568">
    <property type="component" value="Unplaced"/>
</dbReference>
<evidence type="ECO:0000313" key="3">
    <source>
        <dbReference type="Proteomes" id="UP000887568"/>
    </source>
</evidence>
<dbReference type="OMA" id="PCHDARS"/>
<name>A0A914A040_PATMI</name>
<dbReference type="EnsemblMetazoa" id="XM_038200763.1">
    <property type="protein sequence ID" value="XP_038056691.1"/>
    <property type="gene ID" value="LOC119728501"/>
</dbReference>
<dbReference type="AlphaFoldDB" id="A0A914A040"/>
<evidence type="ECO:0008006" key="4">
    <source>
        <dbReference type="Google" id="ProtNLM"/>
    </source>
</evidence>
<dbReference type="SUPFAM" id="SSF54427">
    <property type="entry name" value="NTF2-like"/>
    <property type="match status" value="1"/>
</dbReference>